<comment type="caution">
    <text evidence="1">The sequence shown here is derived from an EMBL/GenBank/DDBJ whole genome shotgun (WGS) entry which is preliminary data.</text>
</comment>
<evidence type="ECO:0000313" key="1">
    <source>
        <dbReference type="EMBL" id="KKK67756.1"/>
    </source>
</evidence>
<reference evidence="1" key="1">
    <citation type="journal article" date="2015" name="Nature">
        <title>Complex archaea that bridge the gap between prokaryotes and eukaryotes.</title>
        <authorList>
            <person name="Spang A."/>
            <person name="Saw J.H."/>
            <person name="Jorgensen S.L."/>
            <person name="Zaremba-Niedzwiedzka K."/>
            <person name="Martijn J."/>
            <person name="Lind A.E."/>
            <person name="van Eijk R."/>
            <person name="Schleper C."/>
            <person name="Guy L."/>
            <person name="Ettema T.J."/>
        </authorList>
    </citation>
    <scope>NUCLEOTIDE SEQUENCE</scope>
</reference>
<sequence>SGTVGSTFGIEFELTDQAQQRVLQEAGLRAGLLDLDAQTRDALFDALAEGRAEGLAGDNLARRIRESIEAGPWRDVETRARVIARTEGAHAANTSTLEAARAMPDTEHVQIFDDRLGDGDTQCATANGKIITITEAEAIGLCHPNGTRSFVPINAVLLEEMGL</sequence>
<protein>
    <submittedName>
        <fullName evidence="1">Uncharacterized protein</fullName>
    </submittedName>
</protein>
<dbReference type="AlphaFoldDB" id="A0A0F9A6G4"/>
<accession>A0A0F9A6G4</accession>
<gene>
    <name evidence="1" type="ORF">LCGC14_2950860</name>
</gene>
<name>A0A0F9A6G4_9ZZZZ</name>
<organism evidence="1">
    <name type="scientific">marine sediment metagenome</name>
    <dbReference type="NCBI Taxonomy" id="412755"/>
    <lineage>
        <taxon>unclassified sequences</taxon>
        <taxon>metagenomes</taxon>
        <taxon>ecological metagenomes</taxon>
    </lineage>
</organism>
<feature type="non-terminal residue" evidence="1">
    <location>
        <position position="1"/>
    </location>
</feature>
<dbReference type="EMBL" id="LAZR01059451">
    <property type="protein sequence ID" value="KKK67756.1"/>
    <property type="molecule type" value="Genomic_DNA"/>
</dbReference>
<proteinExistence type="predicted"/>